<name>A0AAD5TW28_9FUNG</name>
<proteinExistence type="predicted"/>
<evidence type="ECO:0000313" key="4">
    <source>
        <dbReference type="Proteomes" id="UP001211065"/>
    </source>
</evidence>
<dbReference type="GO" id="GO:0031267">
    <property type="term" value="F:small GTPase binding"/>
    <property type="evidence" value="ECO:0007669"/>
    <property type="project" value="InterPro"/>
</dbReference>
<feature type="domain" description="Exportin-2 C-terminal" evidence="2">
    <location>
        <begin position="2"/>
        <end position="200"/>
    </location>
</feature>
<feature type="chain" id="PRO_5041899648" description="Exportin-2 C-terminal domain-containing protein" evidence="1">
    <location>
        <begin position="26"/>
        <end position="212"/>
    </location>
</feature>
<dbReference type="InterPro" id="IPR016024">
    <property type="entry name" value="ARM-type_fold"/>
</dbReference>
<evidence type="ECO:0000256" key="1">
    <source>
        <dbReference type="SAM" id="SignalP"/>
    </source>
</evidence>
<evidence type="ECO:0000313" key="3">
    <source>
        <dbReference type="EMBL" id="KAJ3209981.1"/>
    </source>
</evidence>
<dbReference type="EMBL" id="JADGJW010000915">
    <property type="protein sequence ID" value="KAJ3209981.1"/>
    <property type="molecule type" value="Genomic_DNA"/>
</dbReference>
<comment type="caution">
    <text evidence="3">The sequence shown here is derived from an EMBL/GenBank/DDBJ whole genome shotgun (WGS) entry which is preliminary data.</text>
</comment>
<protein>
    <recommendedName>
        <fullName evidence="2">Exportin-2 C-terminal domain-containing protein</fullName>
    </recommendedName>
</protein>
<evidence type="ECO:0000259" key="2">
    <source>
        <dbReference type="Pfam" id="PF03378"/>
    </source>
</evidence>
<reference evidence="3" key="1">
    <citation type="submission" date="2020-05" db="EMBL/GenBank/DDBJ databases">
        <title>Phylogenomic resolution of chytrid fungi.</title>
        <authorList>
            <person name="Stajich J.E."/>
            <person name="Amses K."/>
            <person name="Simmons R."/>
            <person name="Seto K."/>
            <person name="Myers J."/>
            <person name="Bonds A."/>
            <person name="Quandt C.A."/>
            <person name="Barry K."/>
            <person name="Liu P."/>
            <person name="Grigoriev I."/>
            <person name="Longcore J.E."/>
            <person name="James T.Y."/>
        </authorList>
    </citation>
    <scope>NUCLEOTIDE SEQUENCE</scope>
    <source>
        <strain evidence="3">JEL0476</strain>
    </source>
</reference>
<feature type="signal peptide" evidence="1">
    <location>
        <begin position="1"/>
        <end position="25"/>
    </location>
</feature>
<gene>
    <name evidence="3" type="ORF">HK099_008391</name>
</gene>
<organism evidence="3 4">
    <name type="scientific">Clydaea vesicula</name>
    <dbReference type="NCBI Taxonomy" id="447962"/>
    <lineage>
        <taxon>Eukaryota</taxon>
        <taxon>Fungi</taxon>
        <taxon>Fungi incertae sedis</taxon>
        <taxon>Chytridiomycota</taxon>
        <taxon>Chytridiomycota incertae sedis</taxon>
        <taxon>Chytridiomycetes</taxon>
        <taxon>Lobulomycetales</taxon>
        <taxon>Lobulomycetaceae</taxon>
        <taxon>Clydaea</taxon>
    </lineage>
</organism>
<accession>A0AAD5TW28</accession>
<dbReference type="Gene3D" id="1.25.10.10">
    <property type="entry name" value="Leucine-rich Repeat Variant"/>
    <property type="match status" value="1"/>
</dbReference>
<dbReference type="SUPFAM" id="SSF48371">
    <property type="entry name" value="ARM repeat"/>
    <property type="match status" value="1"/>
</dbReference>
<sequence>MPREAILPFINNIFVLLLKRLTGTAKTIKYSKGFVTFISTIIVKQIPRLEIETIVNIFDSFQPNLFSQLLSGVIIPNLKLMHTTFEKRVASVAMILLLSKEFMLQDIYLNHWGSLILELVNLVKISGVASKGDSQLLIEEEMYSLDADEKGYQSGFSKLSVIGKVKPDITLKYTDLNSNLKEVIINGSKKNPRVVEILNNVNELKPFLATLS</sequence>
<keyword evidence="4" id="KW-1185">Reference proteome</keyword>
<dbReference type="InterPro" id="IPR011989">
    <property type="entry name" value="ARM-like"/>
</dbReference>
<dbReference type="Pfam" id="PF03378">
    <property type="entry name" value="CAS_CSE1"/>
    <property type="match status" value="1"/>
</dbReference>
<dbReference type="Proteomes" id="UP001211065">
    <property type="component" value="Unassembled WGS sequence"/>
</dbReference>
<keyword evidence="1" id="KW-0732">Signal</keyword>
<dbReference type="AlphaFoldDB" id="A0AAD5TW28"/>
<dbReference type="InterPro" id="IPR005043">
    <property type="entry name" value="XPO2_C"/>
</dbReference>